<dbReference type="EC" id="6.3.2.17" evidence="6 21"/>
<proteinExistence type="inferred from homology"/>
<dbReference type="Gene3D" id="3.40.1190.10">
    <property type="entry name" value="Mur-like, catalytic domain"/>
    <property type="match status" value="1"/>
</dbReference>
<dbReference type="InterPro" id="IPR036565">
    <property type="entry name" value="Mur-like_cat_sf"/>
</dbReference>
<keyword evidence="10 21" id="KW-0436">Ligase</keyword>
<reference evidence="24 25" key="1">
    <citation type="submission" date="2019-07" db="EMBL/GenBank/DDBJ databases">
        <title>Genome assembly of two rare yeast pathogens: Diutina rugosa and Trichomonascus ciferrii.</title>
        <authorList>
            <person name="Mixao V."/>
            <person name="Saus E."/>
            <person name="Hansen A."/>
            <person name="Lass-Flor C."/>
            <person name="Gabaldon T."/>
        </authorList>
    </citation>
    <scope>NUCLEOTIDE SEQUENCE [LARGE SCALE GENOMIC DNA]</scope>
    <source>
        <strain evidence="24 25">CBS 613</strain>
    </source>
</reference>
<dbReference type="OMA" id="ESLDCCM"/>
<evidence type="ECO:0000256" key="2">
    <source>
        <dbReference type="ARBA" id="ARBA00004305"/>
    </source>
</evidence>
<comment type="pathway">
    <text evidence="4 21">Cofactor biosynthesis; tetrahydrofolylpolyglutamate biosynthesis.</text>
</comment>
<comment type="function">
    <text evidence="21">Catalyzes conversion of folates to polyglutamate derivatives allowing concentration of folate compounds in the cell and the intracellular retention of these cofactors, which are important substrates for most of the folate-dependent enzymes that are involved in one-carbon transfer reactions involved in purine, pyrimidine and amino acid synthesis.</text>
</comment>
<evidence type="ECO:0000256" key="15">
    <source>
        <dbReference type="ARBA" id="ARBA00022842"/>
    </source>
</evidence>
<dbReference type="GO" id="GO:0005524">
    <property type="term" value="F:ATP binding"/>
    <property type="evidence" value="ECO:0007669"/>
    <property type="project" value="UniProtKB-KW"/>
</dbReference>
<evidence type="ECO:0000256" key="23">
    <source>
        <dbReference type="PIRSR" id="PIRSR038895-2"/>
    </source>
</evidence>
<dbReference type="InterPro" id="IPR036615">
    <property type="entry name" value="Mur_ligase_C_dom_sf"/>
</dbReference>
<evidence type="ECO:0000256" key="12">
    <source>
        <dbReference type="ARBA" id="ARBA00022741"/>
    </source>
</evidence>
<evidence type="ECO:0000256" key="6">
    <source>
        <dbReference type="ARBA" id="ARBA00013025"/>
    </source>
</evidence>
<dbReference type="OrthoDB" id="5212574at2759"/>
<feature type="binding site" evidence="23">
    <location>
        <position position="183"/>
    </location>
    <ligand>
        <name>Mg(2+)</name>
        <dbReference type="ChEBI" id="CHEBI:18420"/>
        <label>1</label>
    </ligand>
</feature>
<evidence type="ECO:0000256" key="3">
    <source>
        <dbReference type="ARBA" id="ARBA00004496"/>
    </source>
</evidence>
<dbReference type="Gene3D" id="3.90.190.20">
    <property type="entry name" value="Mur ligase, C-terminal domain"/>
    <property type="match status" value="1"/>
</dbReference>
<dbReference type="PIRSF" id="PIRSF038895">
    <property type="entry name" value="FPGS"/>
    <property type="match status" value="1"/>
</dbReference>
<protein>
    <recommendedName>
        <fullName evidence="7 21">Folylpolyglutamate synthase</fullName>
        <ecNumber evidence="6 21">6.3.2.17</ecNumber>
    </recommendedName>
    <alternativeName>
        <fullName evidence="19 21">Folylpoly-gamma-glutamate synthetase</fullName>
    </alternativeName>
    <alternativeName>
        <fullName evidence="18 21">Tetrahydrofolylpolyglutamate synthase</fullName>
    </alternativeName>
</protein>
<dbReference type="PANTHER" id="PTHR11136">
    <property type="entry name" value="FOLYLPOLYGLUTAMATE SYNTHASE-RELATED"/>
    <property type="match status" value="1"/>
</dbReference>
<dbReference type="InterPro" id="IPR023600">
    <property type="entry name" value="Folylpolyglutamate_synth_euk"/>
</dbReference>
<keyword evidence="25" id="KW-1185">Reference proteome</keyword>
<evidence type="ECO:0000256" key="16">
    <source>
        <dbReference type="ARBA" id="ARBA00023128"/>
    </source>
</evidence>
<evidence type="ECO:0000256" key="4">
    <source>
        <dbReference type="ARBA" id="ARBA00005150"/>
    </source>
</evidence>
<feature type="binding site" evidence="22">
    <location>
        <position position="332"/>
    </location>
    <ligand>
        <name>ATP</name>
        <dbReference type="ChEBI" id="CHEBI:30616"/>
    </ligand>
</feature>
<evidence type="ECO:0000256" key="9">
    <source>
        <dbReference type="ARBA" id="ARBA00022563"/>
    </source>
</evidence>
<feature type="binding site" evidence="23">
    <location>
        <position position="211"/>
    </location>
    <ligand>
        <name>Mg(2+)</name>
        <dbReference type="ChEBI" id="CHEBI:18420"/>
        <label>1</label>
    </ligand>
</feature>
<keyword evidence="11 23" id="KW-0479">Metal-binding</keyword>
<evidence type="ECO:0000256" key="20">
    <source>
        <dbReference type="ARBA" id="ARBA00047493"/>
    </source>
</evidence>
<dbReference type="RefSeq" id="XP_034012811.1">
    <property type="nucleotide sequence ID" value="XM_034155041.1"/>
</dbReference>
<evidence type="ECO:0000256" key="13">
    <source>
        <dbReference type="ARBA" id="ARBA00022792"/>
    </source>
</evidence>
<keyword evidence="12 22" id="KW-0547">Nucleotide-binding</keyword>
<evidence type="ECO:0000256" key="22">
    <source>
        <dbReference type="PIRSR" id="PIRSR038895-1"/>
    </source>
</evidence>
<dbReference type="GO" id="GO:0005759">
    <property type="term" value="C:mitochondrial matrix"/>
    <property type="evidence" value="ECO:0007669"/>
    <property type="project" value="UniProtKB-SubCell"/>
</dbReference>
<evidence type="ECO:0000256" key="11">
    <source>
        <dbReference type="ARBA" id="ARBA00022723"/>
    </source>
</evidence>
<dbReference type="PANTHER" id="PTHR11136:SF5">
    <property type="entry name" value="FOLYLPOLYGLUTAMATE SYNTHASE, MITOCHONDRIAL"/>
    <property type="match status" value="1"/>
</dbReference>
<comment type="subcellular location">
    <subcellularLocation>
        <location evidence="3">Cytoplasm</location>
    </subcellularLocation>
    <subcellularLocation>
        <location evidence="1">Mitochondrion inner membrane</location>
    </subcellularLocation>
    <subcellularLocation>
        <location evidence="2">Mitochondrion matrix</location>
    </subcellularLocation>
</comment>
<keyword evidence="16" id="KW-0496">Mitochondrion</keyword>
<dbReference type="Proteomes" id="UP000449547">
    <property type="component" value="Unassembled WGS sequence"/>
</dbReference>
<sequence>MAEDMRPLRNYKDAIRALNALQSNYASIEATRKLGPNVDRNQLSINEVYEYCRRLGYQPQDFDRLNIIHVTGTKGKGSTCAFAESILGQYRGHGRISKVGLFTSPHLKSVRERIRIDGAPISESKFARYFFEVYDKLSSTTSDPNEFPTLQPSNEVKPMYFKYLTLLSFHVFMSEGVDTAIYEVGVGGEYDSTNIIQHPTATGISTLGIDHTFMLGDNIKSITWNKTGIFKQGSPAFVSPQPEYPDSIPIIEERAKERQVSELVLVDPNQVLPPDQKLGLAGDFQRNNAALAVSLVDAHLRKLGYQGDDVIEDGHLPDQFSEGLAKAEWPGRCQTILNKPERINWYIDGAHTLESMAQSSRWFVQQMEPKKKQGLRVLLFNQQSRENADDLLVTLYNTVYPNCKFDHVIFTTNITWSDGKYDDDLVSMNTSKKQVDEMVIQKQLAQVWASRDASTGNNSRKHIFPDIETGVNFIKSLTSSPDYAPAASGEVDVFVCGSLHLVGGFLVVLDGDKEQA</sequence>
<evidence type="ECO:0000256" key="1">
    <source>
        <dbReference type="ARBA" id="ARBA00004273"/>
    </source>
</evidence>
<dbReference type="VEuPathDB" id="FungiDB:DIURU_002395"/>
<evidence type="ECO:0000256" key="18">
    <source>
        <dbReference type="ARBA" id="ARBA00030592"/>
    </source>
</evidence>
<dbReference type="GO" id="GO:0005743">
    <property type="term" value="C:mitochondrial inner membrane"/>
    <property type="evidence" value="ECO:0007669"/>
    <property type="project" value="UniProtKB-SubCell"/>
</dbReference>
<evidence type="ECO:0000256" key="7">
    <source>
        <dbReference type="ARBA" id="ARBA00018660"/>
    </source>
</evidence>
<dbReference type="SUPFAM" id="SSF53623">
    <property type="entry name" value="MurD-like peptide ligases, catalytic domain"/>
    <property type="match status" value="1"/>
</dbReference>
<dbReference type="GeneID" id="54781046"/>
<comment type="cofactor">
    <cofactor evidence="21">
        <name>a monovalent cation</name>
        <dbReference type="ChEBI" id="CHEBI:60242"/>
    </cofactor>
    <text evidence="21">A monovalent cation.</text>
</comment>
<keyword evidence="8" id="KW-0963">Cytoplasm</keyword>
<name>A0A642UQK0_DIURU</name>
<dbReference type="NCBIfam" id="TIGR01499">
    <property type="entry name" value="folC"/>
    <property type="match status" value="1"/>
</dbReference>
<keyword evidence="9 21" id="KW-0554">One-carbon metabolism</keyword>
<evidence type="ECO:0000256" key="19">
    <source>
        <dbReference type="ARBA" id="ARBA00030876"/>
    </source>
</evidence>
<evidence type="ECO:0000256" key="10">
    <source>
        <dbReference type="ARBA" id="ARBA00022598"/>
    </source>
</evidence>
<feature type="binding site" evidence="22">
    <location>
        <position position="348"/>
    </location>
    <ligand>
        <name>ATP</name>
        <dbReference type="ChEBI" id="CHEBI:30616"/>
    </ligand>
</feature>
<dbReference type="GO" id="GO:0046872">
    <property type="term" value="F:metal ion binding"/>
    <property type="evidence" value="ECO:0007669"/>
    <property type="project" value="UniProtKB-KW"/>
</dbReference>
<evidence type="ECO:0000256" key="14">
    <source>
        <dbReference type="ARBA" id="ARBA00022840"/>
    </source>
</evidence>
<keyword evidence="13" id="KW-0999">Mitochondrion inner membrane</keyword>
<dbReference type="AlphaFoldDB" id="A0A642UQK0"/>
<comment type="catalytic activity">
    <reaction evidence="20 21">
        <text>(6S)-5,6,7,8-tetrahydrofolyl-(gamma-L-Glu)(n) + L-glutamate + ATP = (6S)-5,6,7,8-tetrahydrofolyl-(gamma-L-Glu)(n+1) + ADP + phosphate + H(+)</text>
        <dbReference type="Rhea" id="RHEA:10580"/>
        <dbReference type="Rhea" id="RHEA-COMP:14738"/>
        <dbReference type="Rhea" id="RHEA-COMP:14740"/>
        <dbReference type="ChEBI" id="CHEBI:15378"/>
        <dbReference type="ChEBI" id="CHEBI:29985"/>
        <dbReference type="ChEBI" id="CHEBI:30616"/>
        <dbReference type="ChEBI" id="CHEBI:43474"/>
        <dbReference type="ChEBI" id="CHEBI:141005"/>
        <dbReference type="ChEBI" id="CHEBI:456216"/>
        <dbReference type="EC" id="6.3.2.17"/>
    </reaction>
</comment>
<dbReference type="PROSITE" id="PS01012">
    <property type="entry name" value="FOLYLPOLYGLU_SYNT_2"/>
    <property type="match status" value="1"/>
</dbReference>
<accession>A0A642UQK0</accession>
<comment type="similarity">
    <text evidence="5 21">Belongs to the folylpolyglutamate synthase family.</text>
</comment>
<dbReference type="GO" id="GO:0005829">
    <property type="term" value="C:cytosol"/>
    <property type="evidence" value="ECO:0007669"/>
    <property type="project" value="TreeGrafter"/>
</dbReference>
<dbReference type="SUPFAM" id="SSF53244">
    <property type="entry name" value="MurD-like peptide ligases, peptide-binding domain"/>
    <property type="match status" value="1"/>
</dbReference>
<dbReference type="EMBL" id="SWFT01000067">
    <property type="protein sequence ID" value="KAA8903509.1"/>
    <property type="molecule type" value="Genomic_DNA"/>
</dbReference>
<evidence type="ECO:0000256" key="21">
    <source>
        <dbReference type="PIRNR" id="PIRNR038895"/>
    </source>
</evidence>
<keyword evidence="15 23" id="KW-0460">Magnesium</keyword>
<dbReference type="UniPathway" id="UPA00850"/>
<keyword evidence="17" id="KW-0472">Membrane</keyword>
<feature type="binding site" evidence="23">
    <location>
        <position position="104"/>
    </location>
    <ligand>
        <name>Mg(2+)</name>
        <dbReference type="ChEBI" id="CHEBI:18420"/>
        <label>1</label>
    </ligand>
</feature>
<evidence type="ECO:0000256" key="5">
    <source>
        <dbReference type="ARBA" id="ARBA00008276"/>
    </source>
</evidence>
<dbReference type="GO" id="GO:0006730">
    <property type="term" value="P:one-carbon metabolic process"/>
    <property type="evidence" value="ECO:0007669"/>
    <property type="project" value="UniProtKB-KW"/>
</dbReference>
<dbReference type="GO" id="GO:0004326">
    <property type="term" value="F:tetrahydrofolylpolyglutamate synthase activity"/>
    <property type="evidence" value="ECO:0007669"/>
    <property type="project" value="UniProtKB-EC"/>
</dbReference>
<comment type="caution">
    <text evidence="24">The sequence shown here is derived from an EMBL/GenBank/DDBJ whole genome shotgun (WGS) entry which is preliminary data.</text>
</comment>
<evidence type="ECO:0000256" key="17">
    <source>
        <dbReference type="ARBA" id="ARBA00023136"/>
    </source>
</evidence>
<dbReference type="InterPro" id="IPR018109">
    <property type="entry name" value="Folylpolyglutamate_synth_CS"/>
</dbReference>
<gene>
    <name evidence="24" type="ORF">DIURU_002395</name>
</gene>
<organism evidence="24 25">
    <name type="scientific">Diutina rugosa</name>
    <name type="common">Yeast</name>
    <name type="synonym">Candida rugosa</name>
    <dbReference type="NCBI Taxonomy" id="5481"/>
    <lineage>
        <taxon>Eukaryota</taxon>
        <taxon>Fungi</taxon>
        <taxon>Dikarya</taxon>
        <taxon>Ascomycota</taxon>
        <taxon>Saccharomycotina</taxon>
        <taxon>Pichiomycetes</taxon>
        <taxon>Debaryomycetaceae</taxon>
        <taxon>Diutina</taxon>
    </lineage>
</organism>
<keyword evidence="14 22" id="KW-0067">ATP-binding</keyword>
<dbReference type="InterPro" id="IPR001645">
    <property type="entry name" value="Folylpolyglutamate_synth"/>
</dbReference>
<dbReference type="FunFam" id="3.40.1190.10:FF:000009">
    <property type="entry name" value="Folylpolyglutamate synthase"/>
    <property type="match status" value="1"/>
</dbReference>
<evidence type="ECO:0000313" key="24">
    <source>
        <dbReference type="EMBL" id="KAA8903509.1"/>
    </source>
</evidence>
<evidence type="ECO:0000256" key="8">
    <source>
        <dbReference type="ARBA" id="ARBA00022490"/>
    </source>
</evidence>
<evidence type="ECO:0000313" key="25">
    <source>
        <dbReference type="Proteomes" id="UP000449547"/>
    </source>
</evidence>